<evidence type="ECO:0000256" key="5">
    <source>
        <dbReference type="RuleBase" id="RU000477"/>
    </source>
</evidence>
<feature type="transmembrane region" description="Helical" evidence="7">
    <location>
        <begin position="139"/>
        <end position="157"/>
    </location>
</feature>
<evidence type="ECO:0000313" key="8">
    <source>
        <dbReference type="EMBL" id="KAH7279797.1"/>
    </source>
</evidence>
<dbReference type="GO" id="GO:0016020">
    <property type="term" value="C:membrane"/>
    <property type="evidence" value="ECO:0007669"/>
    <property type="project" value="UniProtKB-SubCell"/>
</dbReference>
<dbReference type="GO" id="GO:0015267">
    <property type="term" value="F:channel activity"/>
    <property type="evidence" value="ECO:0007669"/>
    <property type="project" value="InterPro"/>
</dbReference>
<proteinExistence type="inferred from homology"/>
<keyword evidence="4 7" id="KW-0472">Membrane</keyword>
<evidence type="ECO:0000313" key="9">
    <source>
        <dbReference type="Proteomes" id="UP000825935"/>
    </source>
</evidence>
<comment type="caution">
    <text evidence="8">The sequence shown here is derived from an EMBL/GenBank/DDBJ whole genome shotgun (WGS) entry which is preliminary data.</text>
</comment>
<evidence type="ECO:0000256" key="6">
    <source>
        <dbReference type="SAM" id="MobiDB-lite"/>
    </source>
</evidence>
<comment type="subcellular location">
    <subcellularLocation>
        <location evidence="1">Membrane</location>
        <topology evidence="1">Multi-pass membrane protein</topology>
    </subcellularLocation>
</comment>
<feature type="region of interest" description="Disordered" evidence="6">
    <location>
        <begin position="1"/>
        <end position="24"/>
    </location>
</feature>
<dbReference type="InterPro" id="IPR000425">
    <property type="entry name" value="MIP"/>
</dbReference>
<dbReference type="InterPro" id="IPR034294">
    <property type="entry name" value="Aquaporin_transptr"/>
</dbReference>
<feature type="transmembrane region" description="Helical" evidence="7">
    <location>
        <begin position="68"/>
        <end position="86"/>
    </location>
</feature>
<dbReference type="OrthoDB" id="3222at2759"/>
<sequence>MAEVEYTDYSQQHRKSNNASGTSWPSTMLQVCISTEEMERQLDSSGTSSCFSRFAPSIMLCKKVGAEFVGTFLLILAAEGAAIMNAETKGDVTYIGVGLAAGLAVAIIILSIGHISGAHLNPAATLAFATIREHNWSEVPLYVITQLVASIFASVTLKAVLKYDGLAGLTVPSGTPLQAVIVEFIITFLMMFVATALSTDKNAVRALAGPAVGASVFLNNILAGALTGASMNPVRTLGPAIVSNSYDRVWVYIVGPTLGAITGSAAYVLLCIDQKGRPQKECISEKERFGMEL</sequence>
<dbReference type="EMBL" id="CM035442">
    <property type="protein sequence ID" value="KAH7279797.1"/>
    <property type="molecule type" value="Genomic_DNA"/>
</dbReference>
<accession>A0A8T2Q6W4</accession>
<dbReference type="InterPro" id="IPR023271">
    <property type="entry name" value="Aquaporin-like"/>
</dbReference>
<organism evidence="8 9">
    <name type="scientific">Ceratopteris richardii</name>
    <name type="common">Triangle waterfern</name>
    <dbReference type="NCBI Taxonomy" id="49495"/>
    <lineage>
        <taxon>Eukaryota</taxon>
        <taxon>Viridiplantae</taxon>
        <taxon>Streptophyta</taxon>
        <taxon>Embryophyta</taxon>
        <taxon>Tracheophyta</taxon>
        <taxon>Polypodiopsida</taxon>
        <taxon>Polypodiidae</taxon>
        <taxon>Polypodiales</taxon>
        <taxon>Pteridineae</taxon>
        <taxon>Pteridaceae</taxon>
        <taxon>Parkerioideae</taxon>
        <taxon>Ceratopteris</taxon>
    </lineage>
</organism>
<dbReference type="Proteomes" id="UP000825935">
    <property type="component" value="Chromosome 37"/>
</dbReference>
<reference evidence="8" key="1">
    <citation type="submission" date="2021-08" db="EMBL/GenBank/DDBJ databases">
        <title>WGS assembly of Ceratopteris richardii.</title>
        <authorList>
            <person name="Marchant D.B."/>
            <person name="Chen G."/>
            <person name="Jenkins J."/>
            <person name="Shu S."/>
            <person name="Leebens-Mack J."/>
            <person name="Grimwood J."/>
            <person name="Schmutz J."/>
            <person name="Soltis P."/>
            <person name="Soltis D."/>
            <person name="Chen Z.-H."/>
        </authorList>
    </citation>
    <scope>NUCLEOTIDE SEQUENCE</scope>
    <source>
        <strain evidence="8">Whitten #5841</strain>
        <tissue evidence="8">Leaf</tissue>
    </source>
</reference>
<feature type="transmembrane region" description="Helical" evidence="7">
    <location>
        <begin position="249"/>
        <end position="270"/>
    </location>
</feature>
<dbReference type="AlphaFoldDB" id="A0A8T2Q6W4"/>
<keyword evidence="9" id="KW-1185">Reference proteome</keyword>
<keyword evidence="5" id="KW-0813">Transport</keyword>
<evidence type="ECO:0000256" key="1">
    <source>
        <dbReference type="ARBA" id="ARBA00004141"/>
    </source>
</evidence>
<dbReference type="PANTHER" id="PTHR45724:SF19">
    <property type="entry name" value="AQUAPORIN NIP6-1"/>
    <property type="match status" value="1"/>
</dbReference>
<evidence type="ECO:0000256" key="4">
    <source>
        <dbReference type="ARBA" id="ARBA00023136"/>
    </source>
</evidence>
<keyword evidence="3 7" id="KW-1133">Transmembrane helix</keyword>
<name>A0A8T2Q6W4_CERRI</name>
<evidence type="ECO:0000256" key="2">
    <source>
        <dbReference type="ARBA" id="ARBA00022692"/>
    </source>
</evidence>
<dbReference type="PANTHER" id="PTHR45724">
    <property type="entry name" value="AQUAPORIN NIP2-1"/>
    <property type="match status" value="1"/>
</dbReference>
<dbReference type="PRINTS" id="PR00783">
    <property type="entry name" value="MINTRINSICP"/>
</dbReference>
<evidence type="ECO:0000256" key="7">
    <source>
        <dbReference type="SAM" id="Phobius"/>
    </source>
</evidence>
<dbReference type="SUPFAM" id="SSF81338">
    <property type="entry name" value="Aquaporin-like"/>
    <property type="match status" value="1"/>
</dbReference>
<feature type="transmembrane region" description="Helical" evidence="7">
    <location>
        <begin position="92"/>
        <end position="118"/>
    </location>
</feature>
<comment type="similarity">
    <text evidence="5">Belongs to the MIP/aquaporin (TC 1.A.8) family.</text>
</comment>
<feature type="transmembrane region" description="Helical" evidence="7">
    <location>
        <begin position="177"/>
        <end position="197"/>
    </location>
</feature>
<keyword evidence="2 5" id="KW-0812">Transmembrane</keyword>
<dbReference type="Gene3D" id="1.20.1080.10">
    <property type="entry name" value="Glycerol uptake facilitator protein"/>
    <property type="match status" value="1"/>
</dbReference>
<protein>
    <submittedName>
        <fullName evidence="8">Uncharacterized protein</fullName>
    </submittedName>
</protein>
<feature type="transmembrane region" description="Helical" evidence="7">
    <location>
        <begin position="209"/>
        <end position="229"/>
    </location>
</feature>
<evidence type="ECO:0000256" key="3">
    <source>
        <dbReference type="ARBA" id="ARBA00022989"/>
    </source>
</evidence>
<gene>
    <name evidence="8" type="ORF">KP509_37G037400</name>
</gene>
<dbReference type="Pfam" id="PF00230">
    <property type="entry name" value="MIP"/>
    <property type="match status" value="1"/>
</dbReference>